<keyword evidence="2" id="KW-1185">Reference proteome</keyword>
<comment type="caution">
    <text evidence="1">The sequence shown here is derived from an EMBL/GenBank/DDBJ whole genome shotgun (WGS) entry which is preliminary data.</text>
</comment>
<gene>
    <name evidence="1" type="ORF">FD755_021514</name>
</gene>
<proteinExistence type="predicted"/>
<evidence type="ECO:0000313" key="1">
    <source>
        <dbReference type="EMBL" id="KAB0355573.1"/>
    </source>
</evidence>
<accession>A0A5N3W4I0</accession>
<dbReference type="Proteomes" id="UP000326062">
    <property type="component" value="Chromosome 14"/>
</dbReference>
<evidence type="ECO:0000313" key="2">
    <source>
        <dbReference type="Proteomes" id="UP000326062"/>
    </source>
</evidence>
<sequence length="120" mass="13786">MSDSLRPPWTIAPQAPWNSPGKNTRSTYLSIFYSISTYCVLNTVNSSHVKIFLLIKLLECLPKCSSLPKERHFWNINETMMQPPHLFPLQELWVQSLVGEIRIPQATAWPKRLFEKGMGG</sequence>
<protein>
    <submittedName>
        <fullName evidence="1">Uncharacterized protein</fullName>
    </submittedName>
</protein>
<reference evidence="1 2" key="1">
    <citation type="submission" date="2019-06" db="EMBL/GenBank/DDBJ databases">
        <title>Discovery of a novel chromosome fission-fusion reversal in muntjac.</title>
        <authorList>
            <person name="Mudd A.B."/>
            <person name="Bredeson J.V."/>
            <person name="Baum R."/>
            <person name="Hockemeyer D."/>
            <person name="Rokhsar D.S."/>
        </authorList>
    </citation>
    <scope>NUCLEOTIDE SEQUENCE [LARGE SCALE GENOMIC DNA]</scope>
    <source>
        <strain evidence="1">UCam_UCB_Mr</strain>
        <tissue evidence="1">Fibroblast cell line</tissue>
    </source>
</reference>
<name>A0A5N3W4I0_MUNRE</name>
<dbReference type="EMBL" id="VCEB01000020">
    <property type="protein sequence ID" value="KAB0355573.1"/>
    <property type="molecule type" value="Genomic_DNA"/>
</dbReference>
<dbReference type="AlphaFoldDB" id="A0A5N3W4I0"/>
<organism evidence="1 2">
    <name type="scientific">Muntiacus reevesi</name>
    <name type="common">Reeves' muntjac</name>
    <name type="synonym">Cervus reevesi</name>
    <dbReference type="NCBI Taxonomy" id="9886"/>
    <lineage>
        <taxon>Eukaryota</taxon>
        <taxon>Metazoa</taxon>
        <taxon>Chordata</taxon>
        <taxon>Craniata</taxon>
        <taxon>Vertebrata</taxon>
        <taxon>Euteleostomi</taxon>
        <taxon>Mammalia</taxon>
        <taxon>Eutheria</taxon>
        <taxon>Laurasiatheria</taxon>
        <taxon>Artiodactyla</taxon>
        <taxon>Ruminantia</taxon>
        <taxon>Pecora</taxon>
        <taxon>Cervidae</taxon>
        <taxon>Muntiacinae</taxon>
        <taxon>Muntiacus</taxon>
    </lineage>
</organism>